<dbReference type="SUPFAM" id="SSF46689">
    <property type="entry name" value="Homeodomain-like"/>
    <property type="match status" value="1"/>
</dbReference>
<dbReference type="PANTHER" id="PTHR30055:SF220">
    <property type="entry name" value="TETR-FAMILY REGULATORY PROTEIN"/>
    <property type="match status" value="1"/>
</dbReference>
<evidence type="ECO:0000313" key="6">
    <source>
        <dbReference type="EMBL" id="QOL80256.1"/>
    </source>
</evidence>
<dbReference type="Gene3D" id="1.10.357.10">
    <property type="entry name" value="Tetracycline Repressor, domain 2"/>
    <property type="match status" value="1"/>
</dbReference>
<evidence type="ECO:0000256" key="4">
    <source>
        <dbReference type="PROSITE-ProRule" id="PRU00335"/>
    </source>
</evidence>
<dbReference type="PANTHER" id="PTHR30055">
    <property type="entry name" value="HTH-TYPE TRANSCRIPTIONAL REGULATOR RUTR"/>
    <property type="match status" value="1"/>
</dbReference>
<keyword evidence="7" id="KW-1185">Reference proteome</keyword>
<dbReference type="PROSITE" id="PS50977">
    <property type="entry name" value="HTH_TETR_2"/>
    <property type="match status" value="1"/>
</dbReference>
<dbReference type="InterPro" id="IPR050109">
    <property type="entry name" value="HTH-type_TetR-like_transc_reg"/>
</dbReference>
<keyword evidence="1" id="KW-0805">Transcription regulation</keyword>
<keyword evidence="3" id="KW-0804">Transcription</keyword>
<evidence type="ECO:0000313" key="7">
    <source>
        <dbReference type="Proteomes" id="UP000594118"/>
    </source>
</evidence>
<evidence type="ECO:0000256" key="1">
    <source>
        <dbReference type="ARBA" id="ARBA00023015"/>
    </source>
</evidence>
<name>A0A7L9WLJ3_9RHOB</name>
<keyword evidence="2 4" id="KW-0238">DNA-binding</keyword>
<dbReference type="EMBL" id="CP045201">
    <property type="protein sequence ID" value="QOL80256.1"/>
    <property type="molecule type" value="Genomic_DNA"/>
</dbReference>
<dbReference type="InterPro" id="IPR001647">
    <property type="entry name" value="HTH_TetR"/>
</dbReference>
<dbReference type="InterPro" id="IPR009057">
    <property type="entry name" value="Homeodomain-like_sf"/>
</dbReference>
<organism evidence="6 7">
    <name type="scientific">Pseudooceanicola spongiae</name>
    <dbReference type="NCBI Taxonomy" id="2613965"/>
    <lineage>
        <taxon>Bacteria</taxon>
        <taxon>Pseudomonadati</taxon>
        <taxon>Pseudomonadota</taxon>
        <taxon>Alphaproteobacteria</taxon>
        <taxon>Rhodobacterales</taxon>
        <taxon>Paracoccaceae</taxon>
        <taxon>Pseudooceanicola</taxon>
    </lineage>
</organism>
<dbReference type="SUPFAM" id="SSF48498">
    <property type="entry name" value="Tetracyclin repressor-like, C-terminal domain"/>
    <property type="match status" value="1"/>
</dbReference>
<dbReference type="InterPro" id="IPR025996">
    <property type="entry name" value="MT1864/Rv1816-like_C"/>
</dbReference>
<dbReference type="PRINTS" id="PR00455">
    <property type="entry name" value="HTHTETR"/>
</dbReference>
<dbReference type="Proteomes" id="UP000594118">
    <property type="component" value="Chromosome"/>
</dbReference>
<feature type="domain" description="HTH tetR-type" evidence="5">
    <location>
        <begin position="10"/>
        <end position="70"/>
    </location>
</feature>
<dbReference type="RefSeq" id="WP_193082574.1">
    <property type="nucleotide sequence ID" value="NZ_CP045201.1"/>
</dbReference>
<dbReference type="GO" id="GO:0000976">
    <property type="term" value="F:transcription cis-regulatory region binding"/>
    <property type="evidence" value="ECO:0007669"/>
    <property type="project" value="TreeGrafter"/>
</dbReference>
<feature type="DNA-binding region" description="H-T-H motif" evidence="4">
    <location>
        <begin position="33"/>
        <end position="52"/>
    </location>
</feature>
<proteinExistence type="predicted"/>
<dbReference type="InterPro" id="IPR036271">
    <property type="entry name" value="Tet_transcr_reg_TetR-rel_C_sf"/>
</dbReference>
<gene>
    <name evidence="6" type="ORF">F3W81_05120</name>
</gene>
<dbReference type="KEGG" id="pshq:F3W81_05120"/>
<protein>
    <submittedName>
        <fullName evidence="6">TetR family transcriptional regulator</fullName>
    </submittedName>
</protein>
<evidence type="ECO:0000256" key="2">
    <source>
        <dbReference type="ARBA" id="ARBA00023125"/>
    </source>
</evidence>
<dbReference type="GO" id="GO:0003700">
    <property type="term" value="F:DNA-binding transcription factor activity"/>
    <property type="evidence" value="ECO:0007669"/>
    <property type="project" value="TreeGrafter"/>
</dbReference>
<dbReference type="Pfam" id="PF00440">
    <property type="entry name" value="TetR_N"/>
    <property type="match status" value="1"/>
</dbReference>
<sequence>MPKKRGYHHGNLRQALVEAALELIEAKGPTGFTLSEAAKQAGVTPAAVYRHFEGREDLIAEAAHQGYEIFADVIDYAYQSGQPSALAAFEATGRAYLAFARKYPGHYIAMFESGISVNRNPELAKVARHAWDVLERAAEDLSQHIPAEKRPPASMFSAHIWAMSHGVVELFARNSPGKQSAFAAEDLLETGIGVYLRGLGLIAPDD</sequence>
<accession>A0A7L9WLJ3</accession>
<dbReference type="Pfam" id="PF13305">
    <property type="entry name" value="TetR_C_33"/>
    <property type="match status" value="1"/>
</dbReference>
<reference evidence="6 7" key="1">
    <citation type="submission" date="2019-10" db="EMBL/GenBank/DDBJ databases">
        <title>Pseudopuniceibacterium sp. HQ09 islated from Antarctica.</title>
        <authorList>
            <person name="Liao L."/>
            <person name="Su S."/>
            <person name="Chen B."/>
            <person name="Yu Y."/>
        </authorList>
    </citation>
    <scope>NUCLEOTIDE SEQUENCE [LARGE SCALE GENOMIC DNA]</scope>
    <source>
        <strain evidence="6 7">HQ09</strain>
    </source>
</reference>
<evidence type="ECO:0000259" key="5">
    <source>
        <dbReference type="PROSITE" id="PS50977"/>
    </source>
</evidence>
<dbReference type="AlphaFoldDB" id="A0A7L9WLJ3"/>
<evidence type="ECO:0000256" key="3">
    <source>
        <dbReference type="ARBA" id="ARBA00023163"/>
    </source>
</evidence>